<keyword evidence="3" id="KW-1185">Reference proteome</keyword>
<proteinExistence type="predicted"/>
<dbReference type="EMBL" id="CP027059">
    <property type="protein sequence ID" value="UQZ87497.1"/>
    <property type="molecule type" value="Genomic_DNA"/>
</dbReference>
<evidence type="ECO:0000313" key="3">
    <source>
        <dbReference type="Proteomes" id="UP001057134"/>
    </source>
</evidence>
<evidence type="ECO:0000256" key="1">
    <source>
        <dbReference type="SAM" id="MobiDB-lite"/>
    </source>
</evidence>
<sequence length="189" mass="22052">MKSADCLLLLCLPRFDLSFIQLVQLIERASNHFRILRFDRFAQLDSPLQCQSAARGAEFEPEADLRGTVRRTDDRACRPGENASSAVERRRQRDQTCKTQDRNPHRCGKRWSRDQGRRRWRGHFHRSCFRTCSTVLLKARTAKTDWGWRFRGRSSSDAADESIIFWNSLGREHDLLEYADDIRKNPPGG</sequence>
<feature type="region of interest" description="Disordered" evidence="1">
    <location>
        <begin position="74"/>
        <end position="113"/>
    </location>
</feature>
<protein>
    <submittedName>
        <fullName evidence="2">Uncharacterized protein</fullName>
    </submittedName>
</protein>
<gene>
    <name evidence="2" type="ORF">SK3146_06799</name>
</gene>
<feature type="compositionally biased region" description="Basic and acidic residues" evidence="1">
    <location>
        <begin position="87"/>
        <end position="104"/>
    </location>
</feature>
<accession>A0ABY4RZE7</accession>
<reference evidence="2" key="1">
    <citation type="submission" date="2018-02" db="EMBL/GenBank/DDBJ databases">
        <authorList>
            <person name="Kim S.-K."/>
            <person name="Jung H.-I."/>
            <person name="Lee S.-W."/>
        </authorList>
    </citation>
    <scope>NUCLEOTIDE SEQUENCE</scope>
    <source>
        <strain evidence="2">SK3146</strain>
    </source>
</reference>
<reference evidence="2" key="2">
    <citation type="journal article" date="2021" name="J Anim Sci Technol">
        <title>Complete genome sequence of Paenibacillus konkukensis sp. nov. SK3146 as a potential probiotic strain.</title>
        <authorList>
            <person name="Jung H.I."/>
            <person name="Park S."/>
            <person name="Niu K.M."/>
            <person name="Lee S.W."/>
            <person name="Kothari D."/>
            <person name="Yi K.J."/>
            <person name="Kim S.K."/>
        </authorList>
    </citation>
    <scope>NUCLEOTIDE SEQUENCE</scope>
    <source>
        <strain evidence="2">SK3146</strain>
    </source>
</reference>
<organism evidence="2 3">
    <name type="scientific">Paenibacillus konkukensis</name>
    <dbReference type="NCBI Taxonomy" id="2020716"/>
    <lineage>
        <taxon>Bacteria</taxon>
        <taxon>Bacillati</taxon>
        <taxon>Bacillota</taxon>
        <taxon>Bacilli</taxon>
        <taxon>Bacillales</taxon>
        <taxon>Paenibacillaceae</taxon>
        <taxon>Paenibacillus</taxon>
    </lineage>
</organism>
<name>A0ABY4RZE7_9BACL</name>
<evidence type="ECO:0000313" key="2">
    <source>
        <dbReference type="EMBL" id="UQZ87497.1"/>
    </source>
</evidence>
<dbReference type="Proteomes" id="UP001057134">
    <property type="component" value="Chromosome"/>
</dbReference>